<proteinExistence type="predicted"/>
<organism evidence="2 3">
    <name type="scientific">Molossus molossus</name>
    <name type="common">Pallas' mastiff bat</name>
    <name type="synonym">Vespertilio molossus</name>
    <dbReference type="NCBI Taxonomy" id="27622"/>
    <lineage>
        <taxon>Eukaryota</taxon>
        <taxon>Metazoa</taxon>
        <taxon>Chordata</taxon>
        <taxon>Craniata</taxon>
        <taxon>Vertebrata</taxon>
        <taxon>Euteleostomi</taxon>
        <taxon>Mammalia</taxon>
        <taxon>Eutheria</taxon>
        <taxon>Laurasiatheria</taxon>
        <taxon>Chiroptera</taxon>
        <taxon>Yangochiroptera</taxon>
        <taxon>Molossidae</taxon>
        <taxon>Molossus</taxon>
    </lineage>
</organism>
<protein>
    <submittedName>
        <fullName evidence="2">Neurexophilin and PC-esterase domain family member 3</fullName>
    </submittedName>
</protein>
<feature type="chain" id="PRO_5029549578" evidence="1">
    <location>
        <begin position="33"/>
        <end position="152"/>
    </location>
</feature>
<dbReference type="EMBL" id="JACASF010000005">
    <property type="protein sequence ID" value="KAF6478227.1"/>
    <property type="molecule type" value="Genomic_DNA"/>
</dbReference>
<evidence type="ECO:0000256" key="1">
    <source>
        <dbReference type="SAM" id="SignalP"/>
    </source>
</evidence>
<accession>A0A7J8I0Z9</accession>
<dbReference type="AlphaFoldDB" id="A0A7J8I0Z9"/>
<dbReference type="Proteomes" id="UP000550707">
    <property type="component" value="Unassembled WGS sequence"/>
</dbReference>
<sequence length="152" mass="16993">MFISFFKLRLFCCLLAVLMVVVLVINVTQVEPHRIPACAFWRREGHLQPEDRKMGCSCCTFPGPCWTLKQLWIALEPLSSATSLNGRWKNVLKLARTWAKGIQGFLCIWFGAVMGEEVACGRQGSLAFYVLFLGFSPQPPELVLPSCPVSGL</sequence>
<keyword evidence="3" id="KW-1185">Reference proteome</keyword>
<evidence type="ECO:0000313" key="2">
    <source>
        <dbReference type="EMBL" id="KAF6478227.1"/>
    </source>
</evidence>
<evidence type="ECO:0000313" key="3">
    <source>
        <dbReference type="Proteomes" id="UP000550707"/>
    </source>
</evidence>
<keyword evidence="1" id="KW-0732">Signal</keyword>
<feature type="signal peptide" evidence="1">
    <location>
        <begin position="1"/>
        <end position="32"/>
    </location>
</feature>
<gene>
    <name evidence="2" type="ORF">HJG59_013428</name>
</gene>
<reference evidence="2 3" key="1">
    <citation type="journal article" date="2020" name="Nature">
        <title>Six reference-quality genomes reveal evolution of bat adaptations.</title>
        <authorList>
            <person name="Jebb D."/>
            <person name="Huang Z."/>
            <person name="Pippel M."/>
            <person name="Hughes G.M."/>
            <person name="Lavrichenko K."/>
            <person name="Devanna P."/>
            <person name="Winkler S."/>
            <person name="Jermiin L.S."/>
            <person name="Skirmuntt E.C."/>
            <person name="Katzourakis A."/>
            <person name="Burkitt-Gray L."/>
            <person name="Ray D.A."/>
            <person name="Sullivan K.A.M."/>
            <person name="Roscito J.G."/>
            <person name="Kirilenko B.M."/>
            <person name="Davalos L.M."/>
            <person name="Corthals A.P."/>
            <person name="Power M.L."/>
            <person name="Jones G."/>
            <person name="Ransome R.D."/>
            <person name="Dechmann D.K.N."/>
            <person name="Locatelli A.G."/>
            <person name="Puechmaille S.J."/>
            <person name="Fedrigo O."/>
            <person name="Jarvis E.D."/>
            <person name="Hiller M."/>
            <person name="Vernes S.C."/>
            <person name="Myers E.W."/>
            <person name="Teeling E.C."/>
        </authorList>
    </citation>
    <scope>NUCLEOTIDE SEQUENCE [LARGE SCALE GENOMIC DNA]</scope>
    <source>
        <strain evidence="2">MMolMol1</strain>
        <tissue evidence="2">Muscle</tissue>
    </source>
</reference>
<name>A0A7J8I0Z9_MOLMO</name>
<comment type="caution">
    <text evidence="2">The sequence shown here is derived from an EMBL/GenBank/DDBJ whole genome shotgun (WGS) entry which is preliminary data.</text>
</comment>